<dbReference type="GO" id="GO:0016829">
    <property type="term" value="F:lyase activity"/>
    <property type="evidence" value="ECO:0007669"/>
    <property type="project" value="UniProtKB-KW"/>
</dbReference>
<comment type="caution">
    <text evidence="2">The sequence shown here is derived from an EMBL/GenBank/DDBJ whole genome shotgun (WGS) entry which is preliminary data.</text>
</comment>
<protein>
    <submittedName>
        <fullName evidence="2">Polysaccharide lyase family 20 protein</fullName>
    </submittedName>
</protein>
<dbReference type="Gene3D" id="2.60.120.200">
    <property type="match status" value="1"/>
</dbReference>
<evidence type="ECO:0000256" key="1">
    <source>
        <dbReference type="SAM" id="SignalP"/>
    </source>
</evidence>
<dbReference type="InterPro" id="IPR025975">
    <property type="entry name" value="Polysacc_lyase"/>
</dbReference>
<dbReference type="Proteomes" id="UP000799764">
    <property type="component" value="Unassembled WGS sequence"/>
</dbReference>
<dbReference type="EMBL" id="MU001496">
    <property type="protein sequence ID" value="KAF2447874.1"/>
    <property type="molecule type" value="Genomic_DNA"/>
</dbReference>
<evidence type="ECO:0000313" key="3">
    <source>
        <dbReference type="Proteomes" id="UP000799764"/>
    </source>
</evidence>
<feature type="chain" id="PRO_5040379477" evidence="1">
    <location>
        <begin position="19"/>
        <end position="288"/>
    </location>
</feature>
<keyword evidence="1" id="KW-0732">Signal</keyword>
<keyword evidence="3" id="KW-1185">Reference proteome</keyword>
<dbReference type="AlphaFoldDB" id="A0A9P4UDI3"/>
<organism evidence="2 3">
    <name type="scientific">Karstenula rhodostoma CBS 690.94</name>
    <dbReference type="NCBI Taxonomy" id="1392251"/>
    <lineage>
        <taxon>Eukaryota</taxon>
        <taxon>Fungi</taxon>
        <taxon>Dikarya</taxon>
        <taxon>Ascomycota</taxon>
        <taxon>Pezizomycotina</taxon>
        <taxon>Dothideomycetes</taxon>
        <taxon>Pleosporomycetidae</taxon>
        <taxon>Pleosporales</taxon>
        <taxon>Massarineae</taxon>
        <taxon>Didymosphaeriaceae</taxon>
        <taxon>Karstenula</taxon>
    </lineage>
</organism>
<reference evidence="2" key="1">
    <citation type="journal article" date="2020" name="Stud. Mycol.">
        <title>101 Dothideomycetes genomes: a test case for predicting lifestyles and emergence of pathogens.</title>
        <authorList>
            <person name="Haridas S."/>
            <person name="Albert R."/>
            <person name="Binder M."/>
            <person name="Bloem J."/>
            <person name="Labutti K."/>
            <person name="Salamov A."/>
            <person name="Andreopoulos B."/>
            <person name="Baker S."/>
            <person name="Barry K."/>
            <person name="Bills G."/>
            <person name="Bluhm B."/>
            <person name="Cannon C."/>
            <person name="Castanera R."/>
            <person name="Culley D."/>
            <person name="Daum C."/>
            <person name="Ezra D."/>
            <person name="Gonzalez J."/>
            <person name="Henrissat B."/>
            <person name="Kuo A."/>
            <person name="Liang C."/>
            <person name="Lipzen A."/>
            <person name="Lutzoni F."/>
            <person name="Magnuson J."/>
            <person name="Mondo S."/>
            <person name="Nolan M."/>
            <person name="Ohm R."/>
            <person name="Pangilinan J."/>
            <person name="Park H.-J."/>
            <person name="Ramirez L."/>
            <person name="Alfaro M."/>
            <person name="Sun H."/>
            <person name="Tritt A."/>
            <person name="Yoshinaga Y."/>
            <person name="Zwiers L.-H."/>
            <person name="Turgeon B."/>
            <person name="Goodwin S."/>
            <person name="Spatafora J."/>
            <person name="Crous P."/>
            <person name="Grigoriev I."/>
        </authorList>
    </citation>
    <scope>NUCLEOTIDE SEQUENCE</scope>
    <source>
        <strain evidence="2">CBS 690.94</strain>
    </source>
</reference>
<dbReference type="OrthoDB" id="3889489at2759"/>
<dbReference type="Pfam" id="PF14099">
    <property type="entry name" value="Polysacc_lyase"/>
    <property type="match status" value="1"/>
</dbReference>
<accession>A0A9P4UDI3</accession>
<evidence type="ECO:0000313" key="2">
    <source>
        <dbReference type="EMBL" id="KAF2447874.1"/>
    </source>
</evidence>
<gene>
    <name evidence="2" type="ORF">P171DRAFT_518899</name>
</gene>
<sequence>MLAQVITLAMGLLPFTFAAQEFVNHGIKSGWPSTYIDPKSKGYVEDSTSVFYGGSQSIKFGQEYLGSSYTGRYHAEARYPNGYKRDEEKYYGFAFRLHSNWEFDPQNYNLAQFGADFSDIKWNGKSCDDFSPTTMIWINGAKLFARTKHGQMIKGQSCPPDDQKWNCDLGANCQPTDSFQLQSATSNIGQIKAGVWYRLTFHVKWKSDNTGVFQAWLNGTQVADRSGVKTTLLDDHREYEFRVGLYANSWHDDGEMVGNQAQRQLWIDEIGVGSTFADADPDEIRKSA</sequence>
<feature type="signal peptide" evidence="1">
    <location>
        <begin position="1"/>
        <end position="18"/>
    </location>
</feature>
<keyword evidence="2" id="KW-0456">Lyase</keyword>
<proteinExistence type="predicted"/>
<name>A0A9P4UDI3_9PLEO</name>